<dbReference type="InterPro" id="IPR023393">
    <property type="entry name" value="START-like_dom_sf"/>
</dbReference>
<dbReference type="Proteomes" id="UP000054007">
    <property type="component" value="Unassembled WGS sequence"/>
</dbReference>
<sequence>MQQTSPVLLSLKPTKPSEIPSEDLILAAGRELINSTTSWKHGKTFHKTVKTLYRSKREGDGAHWHCRVSVHDPADVTFDQVWSKLGADKALHEKEFIPDIDSVTKVQALSPTATIWSLHYKFSSPVSPRVFTVLQVVHISKESPRVGLITSIPIDLSDEPELAKLEADAIRGRYVSVERLQELEDGRFEWRMATSSTPGGNIPAFLVESTMPSKIAEDVPHFMKWLKAQA</sequence>
<dbReference type="STRING" id="1314674.A0A0D7B0K2"/>
<feature type="domain" description="DUF3074" evidence="1">
    <location>
        <begin position="64"/>
        <end position="226"/>
    </location>
</feature>
<proteinExistence type="predicted"/>
<evidence type="ECO:0000313" key="3">
    <source>
        <dbReference type="Proteomes" id="UP000054007"/>
    </source>
</evidence>
<organism evidence="2 3">
    <name type="scientific">Cylindrobasidium torrendii FP15055 ss-10</name>
    <dbReference type="NCBI Taxonomy" id="1314674"/>
    <lineage>
        <taxon>Eukaryota</taxon>
        <taxon>Fungi</taxon>
        <taxon>Dikarya</taxon>
        <taxon>Basidiomycota</taxon>
        <taxon>Agaricomycotina</taxon>
        <taxon>Agaricomycetes</taxon>
        <taxon>Agaricomycetidae</taxon>
        <taxon>Agaricales</taxon>
        <taxon>Marasmiineae</taxon>
        <taxon>Physalacriaceae</taxon>
        <taxon>Cylindrobasidium</taxon>
    </lineage>
</organism>
<evidence type="ECO:0000313" key="2">
    <source>
        <dbReference type="EMBL" id="KIY63051.1"/>
    </source>
</evidence>
<dbReference type="InterPro" id="IPR024500">
    <property type="entry name" value="DUF3074"/>
</dbReference>
<dbReference type="PANTHER" id="PTHR40370">
    <property type="entry name" value="EXPRESSED PROTEIN"/>
    <property type="match status" value="1"/>
</dbReference>
<dbReference type="PANTHER" id="PTHR40370:SF1">
    <property type="entry name" value="DUF3074 DOMAIN-CONTAINING PROTEIN"/>
    <property type="match status" value="1"/>
</dbReference>
<dbReference type="Pfam" id="PF11274">
    <property type="entry name" value="DUF3074"/>
    <property type="match status" value="1"/>
</dbReference>
<accession>A0A0D7B0K2</accession>
<dbReference type="EMBL" id="KN880725">
    <property type="protein sequence ID" value="KIY63051.1"/>
    <property type="molecule type" value="Genomic_DNA"/>
</dbReference>
<name>A0A0D7B0K2_9AGAR</name>
<evidence type="ECO:0000259" key="1">
    <source>
        <dbReference type="Pfam" id="PF11274"/>
    </source>
</evidence>
<dbReference type="AlphaFoldDB" id="A0A0D7B0K2"/>
<dbReference type="Gene3D" id="3.30.530.20">
    <property type="match status" value="1"/>
</dbReference>
<gene>
    <name evidence="2" type="ORF">CYLTODRAFT_433121</name>
</gene>
<dbReference type="SUPFAM" id="SSF55961">
    <property type="entry name" value="Bet v1-like"/>
    <property type="match status" value="1"/>
</dbReference>
<protein>
    <recommendedName>
        <fullName evidence="1">DUF3074 domain-containing protein</fullName>
    </recommendedName>
</protein>
<keyword evidence="3" id="KW-1185">Reference proteome</keyword>
<dbReference type="OrthoDB" id="6423603at2759"/>
<reference evidence="2 3" key="1">
    <citation type="journal article" date="2015" name="Fungal Genet. Biol.">
        <title>Evolution of novel wood decay mechanisms in Agaricales revealed by the genome sequences of Fistulina hepatica and Cylindrobasidium torrendii.</title>
        <authorList>
            <person name="Floudas D."/>
            <person name="Held B.W."/>
            <person name="Riley R."/>
            <person name="Nagy L.G."/>
            <person name="Koehler G."/>
            <person name="Ransdell A.S."/>
            <person name="Younus H."/>
            <person name="Chow J."/>
            <person name="Chiniquy J."/>
            <person name="Lipzen A."/>
            <person name="Tritt A."/>
            <person name="Sun H."/>
            <person name="Haridas S."/>
            <person name="LaButti K."/>
            <person name="Ohm R.A."/>
            <person name="Kues U."/>
            <person name="Blanchette R.A."/>
            <person name="Grigoriev I.V."/>
            <person name="Minto R.E."/>
            <person name="Hibbett D.S."/>
        </authorList>
    </citation>
    <scope>NUCLEOTIDE SEQUENCE [LARGE SCALE GENOMIC DNA]</scope>
    <source>
        <strain evidence="2 3">FP15055 ss-10</strain>
    </source>
</reference>